<comment type="catalytic activity">
    <reaction evidence="8">
        <text>adenosine + phosphate = alpha-D-ribose 1-phosphate + adenine</text>
        <dbReference type="Rhea" id="RHEA:27642"/>
        <dbReference type="ChEBI" id="CHEBI:16335"/>
        <dbReference type="ChEBI" id="CHEBI:16708"/>
        <dbReference type="ChEBI" id="CHEBI:43474"/>
        <dbReference type="ChEBI" id="CHEBI:57720"/>
        <dbReference type="EC" id="2.4.2.1"/>
    </reaction>
    <physiologicalReaction direction="left-to-right" evidence="8">
        <dbReference type="Rhea" id="RHEA:27643"/>
    </physiologicalReaction>
</comment>
<dbReference type="InterPro" id="IPR011324">
    <property type="entry name" value="Cytotoxic_necrot_fac-like_cat"/>
</dbReference>
<dbReference type="PANTHER" id="PTHR30616:SF2">
    <property type="entry name" value="PURINE NUCLEOSIDE PHOSPHORYLASE LACC1"/>
    <property type="match status" value="1"/>
</dbReference>
<evidence type="ECO:0000256" key="4">
    <source>
        <dbReference type="ARBA" id="ARBA00022723"/>
    </source>
</evidence>
<dbReference type="PANTHER" id="PTHR30616">
    <property type="entry name" value="UNCHARACTERIZED PROTEIN YFIH"/>
    <property type="match status" value="1"/>
</dbReference>
<comment type="catalytic activity">
    <reaction evidence="1">
        <text>inosine + phosphate = alpha-D-ribose 1-phosphate + hypoxanthine</text>
        <dbReference type="Rhea" id="RHEA:27646"/>
        <dbReference type="ChEBI" id="CHEBI:17368"/>
        <dbReference type="ChEBI" id="CHEBI:17596"/>
        <dbReference type="ChEBI" id="CHEBI:43474"/>
        <dbReference type="ChEBI" id="CHEBI:57720"/>
        <dbReference type="EC" id="2.4.2.1"/>
    </reaction>
    <physiologicalReaction direction="left-to-right" evidence="1">
        <dbReference type="Rhea" id="RHEA:27647"/>
    </physiologicalReaction>
</comment>
<dbReference type="EMBL" id="JARHUD010000002">
    <property type="protein sequence ID" value="MDF2095033.1"/>
    <property type="molecule type" value="Genomic_DNA"/>
</dbReference>
<dbReference type="NCBIfam" id="TIGR00726">
    <property type="entry name" value="peptidoglycan editing factor PgeF"/>
    <property type="match status" value="1"/>
</dbReference>
<reference evidence="11 12" key="1">
    <citation type="submission" date="2023-03" db="EMBL/GenBank/DDBJ databases">
        <title>Fodinicurvata sp. CAU 1616 isolated from sea sendiment.</title>
        <authorList>
            <person name="Kim W."/>
        </authorList>
    </citation>
    <scope>NUCLEOTIDE SEQUENCE [LARGE SCALE GENOMIC DNA]</scope>
    <source>
        <strain evidence="11 12">CAU 1616</strain>
    </source>
</reference>
<evidence type="ECO:0000256" key="1">
    <source>
        <dbReference type="ARBA" id="ARBA00000553"/>
    </source>
</evidence>
<keyword evidence="12" id="KW-1185">Reference proteome</keyword>
<evidence type="ECO:0000256" key="9">
    <source>
        <dbReference type="ARBA" id="ARBA00049893"/>
    </source>
</evidence>
<gene>
    <name evidence="11" type="primary">pgeF</name>
    <name evidence="11" type="ORF">P2G67_03485</name>
</gene>
<evidence type="ECO:0000256" key="2">
    <source>
        <dbReference type="ARBA" id="ARBA00007353"/>
    </source>
</evidence>
<dbReference type="InterPro" id="IPR038371">
    <property type="entry name" value="Cu_polyphenol_OxRdtase_sf"/>
</dbReference>
<accession>A0ABT5YJF2</accession>
<evidence type="ECO:0000256" key="5">
    <source>
        <dbReference type="ARBA" id="ARBA00022801"/>
    </source>
</evidence>
<keyword evidence="6" id="KW-0862">Zinc</keyword>
<protein>
    <recommendedName>
        <fullName evidence="10">Purine nucleoside phosphorylase</fullName>
    </recommendedName>
</protein>
<dbReference type="SUPFAM" id="SSF64438">
    <property type="entry name" value="CNF1/YfiH-like putative cysteine hydrolases"/>
    <property type="match status" value="1"/>
</dbReference>
<evidence type="ECO:0000313" key="11">
    <source>
        <dbReference type="EMBL" id="MDF2095033.1"/>
    </source>
</evidence>
<evidence type="ECO:0000256" key="3">
    <source>
        <dbReference type="ARBA" id="ARBA00022679"/>
    </source>
</evidence>
<dbReference type="Gene3D" id="3.60.140.10">
    <property type="entry name" value="CNF1/YfiH-like putative cysteine hydrolases"/>
    <property type="match status" value="1"/>
</dbReference>
<evidence type="ECO:0000256" key="6">
    <source>
        <dbReference type="ARBA" id="ARBA00022833"/>
    </source>
</evidence>
<keyword evidence="5" id="KW-0378">Hydrolase</keyword>
<proteinExistence type="inferred from homology"/>
<evidence type="ECO:0000313" key="12">
    <source>
        <dbReference type="Proteomes" id="UP001215503"/>
    </source>
</evidence>
<comment type="catalytic activity">
    <reaction evidence="7">
        <text>adenosine + H2O + H(+) = inosine + NH4(+)</text>
        <dbReference type="Rhea" id="RHEA:24408"/>
        <dbReference type="ChEBI" id="CHEBI:15377"/>
        <dbReference type="ChEBI" id="CHEBI:15378"/>
        <dbReference type="ChEBI" id="CHEBI:16335"/>
        <dbReference type="ChEBI" id="CHEBI:17596"/>
        <dbReference type="ChEBI" id="CHEBI:28938"/>
        <dbReference type="EC" id="3.5.4.4"/>
    </reaction>
    <physiologicalReaction direction="left-to-right" evidence="7">
        <dbReference type="Rhea" id="RHEA:24409"/>
    </physiologicalReaction>
</comment>
<dbReference type="InterPro" id="IPR003730">
    <property type="entry name" value="Cu_polyphenol_OxRdtase"/>
</dbReference>
<dbReference type="RefSeq" id="WP_275820063.1">
    <property type="nucleotide sequence ID" value="NZ_JARHUD010000002.1"/>
</dbReference>
<comment type="catalytic activity">
    <reaction evidence="9">
        <text>S-methyl-5'-thioadenosine + phosphate = 5-(methylsulfanyl)-alpha-D-ribose 1-phosphate + adenine</text>
        <dbReference type="Rhea" id="RHEA:11852"/>
        <dbReference type="ChEBI" id="CHEBI:16708"/>
        <dbReference type="ChEBI" id="CHEBI:17509"/>
        <dbReference type="ChEBI" id="CHEBI:43474"/>
        <dbReference type="ChEBI" id="CHEBI:58533"/>
        <dbReference type="EC" id="2.4.2.28"/>
    </reaction>
    <physiologicalReaction direction="left-to-right" evidence="9">
        <dbReference type="Rhea" id="RHEA:11853"/>
    </physiologicalReaction>
</comment>
<keyword evidence="3" id="KW-0808">Transferase</keyword>
<name>A0ABT5YJF2_9PROT</name>
<sequence length="254" mass="26900">MLTIGPFNAVAGLRHAFFTREGGVSQGIYASLNCGPGSKDNPDDVAENRRRAAAGLGLEADRLLTCYQVHSPDVVTVAESWGATDRPKADGLVTATPGLALGILTADCAPVLLADARTGVIGAAHAGWKGALGGVLEATVDAMEALGARRDAIIAGIGPCIAQRSYEVGPDFPAPFLAQGEENRDLFRPGAGDRLHFDLKGYVARRLHRAGLRQVQPLPCDTCSEEERFFSYRRACQRGEPDYGRQLSAIALTA</sequence>
<dbReference type="Proteomes" id="UP001215503">
    <property type="component" value="Unassembled WGS sequence"/>
</dbReference>
<dbReference type="Pfam" id="PF02578">
    <property type="entry name" value="Cu-oxidase_4"/>
    <property type="match status" value="1"/>
</dbReference>
<organism evidence="11 12">
    <name type="scientific">Aquibaculum arenosum</name>
    <dbReference type="NCBI Taxonomy" id="3032591"/>
    <lineage>
        <taxon>Bacteria</taxon>
        <taxon>Pseudomonadati</taxon>
        <taxon>Pseudomonadota</taxon>
        <taxon>Alphaproteobacteria</taxon>
        <taxon>Rhodospirillales</taxon>
        <taxon>Rhodovibrionaceae</taxon>
        <taxon>Aquibaculum</taxon>
    </lineage>
</organism>
<evidence type="ECO:0000256" key="10">
    <source>
        <dbReference type="RuleBase" id="RU361274"/>
    </source>
</evidence>
<evidence type="ECO:0000256" key="8">
    <source>
        <dbReference type="ARBA" id="ARBA00048968"/>
    </source>
</evidence>
<comment type="caution">
    <text evidence="11">The sequence shown here is derived from an EMBL/GenBank/DDBJ whole genome shotgun (WGS) entry which is preliminary data.</text>
</comment>
<keyword evidence="4" id="KW-0479">Metal-binding</keyword>
<evidence type="ECO:0000256" key="7">
    <source>
        <dbReference type="ARBA" id="ARBA00047989"/>
    </source>
</evidence>
<comment type="similarity">
    <text evidence="2 10">Belongs to the purine nucleoside phosphorylase YfiH/LACC1 family.</text>
</comment>
<dbReference type="CDD" id="cd16833">
    <property type="entry name" value="YfiH"/>
    <property type="match status" value="1"/>
</dbReference>